<accession>L0GW84</accession>
<dbReference type="OrthoDB" id="9784466at2"/>
<dbReference type="RefSeq" id="WP_015280393.1">
    <property type="nucleotide sequence ID" value="NC_019940.1"/>
</dbReference>
<evidence type="ECO:0000256" key="7">
    <source>
        <dbReference type="ARBA" id="ARBA00022842"/>
    </source>
</evidence>
<evidence type="ECO:0000256" key="1">
    <source>
        <dbReference type="ARBA" id="ARBA00004970"/>
    </source>
</evidence>
<evidence type="ECO:0000256" key="3">
    <source>
        <dbReference type="ARBA" id="ARBA00013085"/>
    </source>
</evidence>
<dbReference type="InterPro" id="IPR023214">
    <property type="entry name" value="HAD_sf"/>
</dbReference>
<dbReference type="PATRIC" id="fig|765912.4.peg.1426"/>
<evidence type="ECO:0000256" key="10">
    <source>
        <dbReference type="ARBA" id="ARBA00053547"/>
    </source>
</evidence>
<dbReference type="Pfam" id="PF12710">
    <property type="entry name" value="HAD"/>
    <property type="match status" value="1"/>
</dbReference>
<dbReference type="InterPro" id="IPR006385">
    <property type="entry name" value="HAD_hydro_SerB1"/>
</dbReference>
<keyword evidence="7" id="KW-0460">Magnesium</keyword>
<protein>
    <recommendedName>
        <fullName evidence="4">Histidinol-phosphatase</fullName>
        <ecNumber evidence="3">3.1.3.15</ecNumber>
    </recommendedName>
    <alternativeName>
        <fullName evidence="8">Histidinol-phosphate phosphatase</fullName>
    </alternativeName>
</protein>
<comment type="pathway">
    <text evidence="1">Amino-acid biosynthesis; L-histidine biosynthesis; L-histidine from 5-phospho-alpha-D-ribose 1-diphosphate: step 8/9.</text>
</comment>
<proteinExistence type="inferred from homology"/>
<keyword evidence="6 11" id="KW-0378">Hydrolase</keyword>
<dbReference type="NCBIfam" id="TIGR01490">
    <property type="entry name" value="HAD-SF-IB-hyp1"/>
    <property type="match status" value="1"/>
</dbReference>
<keyword evidence="12" id="KW-1185">Reference proteome</keyword>
<dbReference type="GO" id="GO:0004401">
    <property type="term" value="F:histidinol-phosphatase activity"/>
    <property type="evidence" value="ECO:0007669"/>
    <property type="project" value="UniProtKB-EC"/>
</dbReference>
<name>L0GW84_9GAMM</name>
<dbReference type="KEGG" id="tmb:Thimo_1461"/>
<dbReference type="EMBL" id="CP003051">
    <property type="protein sequence ID" value="AGA90251.1"/>
    <property type="molecule type" value="Genomic_DNA"/>
</dbReference>
<dbReference type="InterPro" id="IPR036412">
    <property type="entry name" value="HAD-like_sf"/>
</dbReference>
<dbReference type="SUPFAM" id="SSF56784">
    <property type="entry name" value="HAD-like"/>
    <property type="match status" value="1"/>
</dbReference>
<evidence type="ECO:0000256" key="2">
    <source>
        <dbReference type="ARBA" id="ARBA00009184"/>
    </source>
</evidence>
<dbReference type="STRING" id="765912.Thimo_1461"/>
<evidence type="ECO:0000256" key="8">
    <source>
        <dbReference type="ARBA" id="ARBA00033209"/>
    </source>
</evidence>
<dbReference type="HOGENOM" id="CLU_052657_1_1_6"/>
<dbReference type="FunFam" id="3.40.50.1000:FF:000025">
    <property type="entry name" value="HAD hydrolase, family IB"/>
    <property type="match status" value="1"/>
</dbReference>
<dbReference type="NCBIfam" id="TIGR01488">
    <property type="entry name" value="HAD-SF-IB"/>
    <property type="match status" value="1"/>
</dbReference>
<dbReference type="AlphaFoldDB" id="L0GW84"/>
<dbReference type="Gene3D" id="1.20.1440.100">
    <property type="entry name" value="SG protein - dephosphorylation function"/>
    <property type="match status" value="1"/>
</dbReference>
<evidence type="ECO:0000256" key="6">
    <source>
        <dbReference type="ARBA" id="ARBA00022801"/>
    </source>
</evidence>
<dbReference type="eggNOG" id="COG0560">
    <property type="taxonomic scope" value="Bacteria"/>
</dbReference>
<evidence type="ECO:0000256" key="5">
    <source>
        <dbReference type="ARBA" id="ARBA00022723"/>
    </source>
</evidence>
<dbReference type="PANTHER" id="PTHR43344:SF13">
    <property type="entry name" value="PHOSPHATASE RV3661-RELATED"/>
    <property type="match status" value="1"/>
</dbReference>
<dbReference type="PANTHER" id="PTHR43344">
    <property type="entry name" value="PHOSPHOSERINE PHOSPHATASE"/>
    <property type="match status" value="1"/>
</dbReference>
<dbReference type="CDD" id="cd02612">
    <property type="entry name" value="HAD_PGPPase"/>
    <property type="match status" value="1"/>
</dbReference>
<dbReference type="GO" id="GO:0046872">
    <property type="term" value="F:metal ion binding"/>
    <property type="evidence" value="ECO:0007669"/>
    <property type="project" value="UniProtKB-KW"/>
</dbReference>
<comment type="catalytic activity">
    <reaction evidence="9">
        <text>L-histidinol phosphate + H2O = L-histidinol + phosphate</text>
        <dbReference type="Rhea" id="RHEA:14465"/>
        <dbReference type="ChEBI" id="CHEBI:15377"/>
        <dbReference type="ChEBI" id="CHEBI:43474"/>
        <dbReference type="ChEBI" id="CHEBI:57699"/>
        <dbReference type="ChEBI" id="CHEBI:57980"/>
        <dbReference type="EC" id="3.1.3.15"/>
    </reaction>
    <physiologicalReaction direction="left-to-right" evidence="9">
        <dbReference type="Rhea" id="RHEA:14466"/>
    </physiologicalReaction>
</comment>
<gene>
    <name evidence="11" type="ORF">Thimo_1461</name>
</gene>
<organism evidence="11 12">
    <name type="scientific">Thioflavicoccus mobilis 8321</name>
    <dbReference type="NCBI Taxonomy" id="765912"/>
    <lineage>
        <taxon>Bacteria</taxon>
        <taxon>Pseudomonadati</taxon>
        <taxon>Pseudomonadota</taxon>
        <taxon>Gammaproteobacteria</taxon>
        <taxon>Chromatiales</taxon>
        <taxon>Chromatiaceae</taxon>
        <taxon>Thioflavicoccus</taxon>
    </lineage>
</organism>
<dbReference type="InterPro" id="IPR050582">
    <property type="entry name" value="HAD-like_SerB"/>
</dbReference>
<evidence type="ECO:0000256" key="9">
    <source>
        <dbReference type="ARBA" id="ARBA00052092"/>
    </source>
</evidence>
<dbReference type="EC" id="3.1.3.15" evidence="3"/>
<keyword evidence="5" id="KW-0479">Metal-binding</keyword>
<reference evidence="11 12" key="1">
    <citation type="submission" date="2011-09" db="EMBL/GenBank/DDBJ databases">
        <title>Complete sequence of chromosome of Thioflavicoccus mobilis 8321.</title>
        <authorList>
            <consortium name="US DOE Joint Genome Institute"/>
            <person name="Lucas S."/>
            <person name="Han J."/>
            <person name="Lapidus A."/>
            <person name="Cheng J.-F."/>
            <person name="Goodwin L."/>
            <person name="Pitluck S."/>
            <person name="Peters L."/>
            <person name="Ovchinnikova G."/>
            <person name="Lu M."/>
            <person name="Detter J.C."/>
            <person name="Han C."/>
            <person name="Tapia R."/>
            <person name="Land M."/>
            <person name="Hauser L."/>
            <person name="Kyrpides N."/>
            <person name="Ivanova N."/>
            <person name="Pagani I."/>
            <person name="Vogl K."/>
            <person name="Liu Z."/>
            <person name="Imhoff J."/>
            <person name="Thiel V."/>
            <person name="Frigaard N.-U."/>
            <person name="Bryant D."/>
            <person name="Woyke T."/>
        </authorList>
    </citation>
    <scope>NUCLEOTIDE SEQUENCE [LARGE SCALE GENOMIC DNA]</scope>
    <source>
        <strain evidence="11 12">8321</strain>
    </source>
</reference>
<dbReference type="Proteomes" id="UP000010816">
    <property type="component" value="Chromosome"/>
</dbReference>
<evidence type="ECO:0000313" key="12">
    <source>
        <dbReference type="Proteomes" id="UP000010816"/>
    </source>
</evidence>
<evidence type="ECO:0000256" key="4">
    <source>
        <dbReference type="ARBA" id="ARBA00021697"/>
    </source>
</evidence>
<dbReference type="Gene3D" id="3.40.50.1000">
    <property type="entry name" value="HAD superfamily/HAD-like"/>
    <property type="match status" value="1"/>
</dbReference>
<comment type="function">
    <text evidence="10">Catalyzes the dephosphorylation of histidinol-phosphate to histidinol, the direct precursor of histidine.</text>
</comment>
<comment type="similarity">
    <text evidence="2">Belongs to the HAD-like hydrolase superfamily. SerB family.</text>
</comment>
<evidence type="ECO:0000313" key="11">
    <source>
        <dbReference type="EMBL" id="AGA90251.1"/>
    </source>
</evidence>
<sequence length="222" mass="25032">MPLAIFDLDNTLIAGDSDYLWGRFLVARGVVDGDEYDRLNERFYRDYREGRLDIMAFLRFALRPLRENDPTDLIAWRRAFIEEMIEPIILPAALDLVERHRRCGDELLIITATNAFVTAPIAARFGIPHLIATLPEQVEGRFTGEVAGIPSFREGKVARLEQWLAETGHDLAGSHFYSDSHNDLPLLERVAHPVAVDPDPTLAAEAYARGWPSLSLRPEVLA</sequence>